<comment type="subcellular location">
    <subcellularLocation>
        <location evidence="2">Membrane</location>
        <topology evidence="2">Single-pass membrane protein</topology>
    </subcellularLocation>
</comment>
<dbReference type="Pfam" id="PF00067">
    <property type="entry name" value="p450"/>
    <property type="match status" value="1"/>
</dbReference>
<dbReference type="FunFam" id="1.10.630.10:FF:000043">
    <property type="entry name" value="Cytochrome P450 99A2"/>
    <property type="match status" value="1"/>
</dbReference>
<dbReference type="SUPFAM" id="SSF48264">
    <property type="entry name" value="Cytochrome P450"/>
    <property type="match status" value="2"/>
</dbReference>
<dbReference type="PANTHER" id="PTHR47953">
    <property type="entry name" value="OS08G0105600 PROTEIN"/>
    <property type="match status" value="1"/>
</dbReference>
<keyword evidence="4 12" id="KW-0349">Heme</keyword>
<keyword evidence="9 12" id="KW-0408">Iron</keyword>
<evidence type="ECO:0000256" key="8">
    <source>
        <dbReference type="ARBA" id="ARBA00023002"/>
    </source>
</evidence>
<keyword evidence="11" id="KW-0472">Membrane</keyword>
<keyword evidence="6 12" id="KW-0479">Metal-binding</keyword>
<evidence type="ECO:0008006" key="16">
    <source>
        <dbReference type="Google" id="ProtNLM"/>
    </source>
</evidence>
<evidence type="ECO:0000256" key="3">
    <source>
        <dbReference type="ARBA" id="ARBA00010617"/>
    </source>
</evidence>
<dbReference type="EMBL" id="CP144748">
    <property type="protein sequence ID" value="WVZ67345.1"/>
    <property type="molecule type" value="Genomic_DNA"/>
</dbReference>
<keyword evidence="10 13" id="KW-0503">Monooxygenase</keyword>
<proteinExistence type="inferred from homology"/>
<evidence type="ECO:0000256" key="1">
    <source>
        <dbReference type="ARBA" id="ARBA00001971"/>
    </source>
</evidence>
<dbReference type="GO" id="GO:0004497">
    <property type="term" value="F:monooxygenase activity"/>
    <property type="evidence" value="ECO:0007669"/>
    <property type="project" value="UniProtKB-KW"/>
</dbReference>
<evidence type="ECO:0000256" key="13">
    <source>
        <dbReference type="RuleBase" id="RU000461"/>
    </source>
</evidence>
<evidence type="ECO:0000256" key="4">
    <source>
        <dbReference type="ARBA" id="ARBA00022617"/>
    </source>
</evidence>
<dbReference type="PANTHER" id="PTHR47953:SF19">
    <property type="entry name" value="OS06G0641600 PROTEIN"/>
    <property type="match status" value="1"/>
</dbReference>
<dbReference type="PRINTS" id="PR00463">
    <property type="entry name" value="EP450I"/>
</dbReference>
<dbReference type="GO" id="GO:0016705">
    <property type="term" value="F:oxidoreductase activity, acting on paired donors, with incorporation or reduction of molecular oxygen"/>
    <property type="evidence" value="ECO:0007669"/>
    <property type="project" value="InterPro"/>
</dbReference>
<feature type="binding site" description="axial binding residue" evidence="12">
    <location>
        <position position="405"/>
    </location>
    <ligand>
        <name>heme</name>
        <dbReference type="ChEBI" id="CHEBI:30413"/>
    </ligand>
    <ligandPart>
        <name>Fe</name>
        <dbReference type="ChEBI" id="CHEBI:18248"/>
    </ligandPart>
</feature>
<gene>
    <name evidence="14" type="ORF">U9M48_016435</name>
</gene>
<evidence type="ECO:0000256" key="10">
    <source>
        <dbReference type="ARBA" id="ARBA00023033"/>
    </source>
</evidence>
<dbReference type="InterPro" id="IPR002401">
    <property type="entry name" value="Cyt_P450_E_grp-I"/>
</dbReference>
<protein>
    <recommendedName>
        <fullName evidence="16">Cytochrome P450</fullName>
    </recommendedName>
</protein>
<sequence length="550" mass="62018">MKPLAHRTLADLARRHNAPVMYLQLGEVPAVVISSRDAAREVLKTHDTVFASRPMSLSMRATANEGLGIAFSPYGRRWRHLRKMCTVELLSAARVRSLRAVREDEAARLVAAVAAECRRGGAGARVNVSARVAAFVADSVLRAILGERFSRRDEFLQVLEEGLRSIKPGTSLGDMFPSSRLLRAISGTFSKDREFHRKIGELVNCAIDQHRDRRERSTNTTGGDGDKDLMGVLLRIEQEEGDDPDFQLDTGTLKAVILDLFGGGSETTGTTLLWSISELMRNPTVMQRAQEEVRHVLQGKERVDEDDLTSLKFLRLVIMETLRLHAPTPLLMPRECTERCNISGFDVPQGALVLVNAWWMGRDPTYWDQPEEFKPERFEQAPYSNMDFRGTDFEYIPFGAGRRMCPAIAFAEANMELALASLLYHFDWKLPSGGELDMEEEMGITVRRKRDLYLCPTIIHAPTKERERLGAAKKNEDEKWNRASELYRNFTGNSSISQEKCRNGEKFPHSKQALRLHASTPLLMPRECTERCNISGFDVPQGALLLVNAW</sequence>
<dbReference type="Gene3D" id="1.10.630.10">
    <property type="entry name" value="Cytochrome P450"/>
    <property type="match status" value="2"/>
</dbReference>
<dbReference type="InterPro" id="IPR052306">
    <property type="entry name" value="CYP450_71D"/>
</dbReference>
<evidence type="ECO:0000256" key="5">
    <source>
        <dbReference type="ARBA" id="ARBA00022692"/>
    </source>
</evidence>
<dbReference type="GO" id="GO:0005506">
    <property type="term" value="F:iron ion binding"/>
    <property type="evidence" value="ECO:0007669"/>
    <property type="project" value="InterPro"/>
</dbReference>
<dbReference type="GO" id="GO:0020037">
    <property type="term" value="F:heme binding"/>
    <property type="evidence" value="ECO:0007669"/>
    <property type="project" value="InterPro"/>
</dbReference>
<dbReference type="InterPro" id="IPR036396">
    <property type="entry name" value="Cyt_P450_sf"/>
</dbReference>
<evidence type="ECO:0000256" key="2">
    <source>
        <dbReference type="ARBA" id="ARBA00004167"/>
    </source>
</evidence>
<dbReference type="CDD" id="cd11072">
    <property type="entry name" value="CYP71-like"/>
    <property type="match status" value="1"/>
</dbReference>
<keyword evidence="5" id="KW-0812">Transmembrane</keyword>
<name>A0AAQ3WN41_PASNO</name>
<comment type="similarity">
    <text evidence="3 13">Belongs to the cytochrome P450 family.</text>
</comment>
<evidence type="ECO:0000256" key="12">
    <source>
        <dbReference type="PIRSR" id="PIRSR602401-1"/>
    </source>
</evidence>
<dbReference type="AlphaFoldDB" id="A0AAQ3WN41"/>
<dbReference type="GO" id="GO:0016020">
    <property type="term" value="C:membrane"/>
    <property type="evidence" value="ECO:0007669"/>
    <property type="project" value="UniProtKB-SubCell"/>
</dbReference>
<dbReference type="InterPro" id="IPR001128">
    <property type="entry name" value="Cyt_P450"/>
</dbReference>
<keyword evidence="8 13" id="KW-0560">Oxidoreductase</keyword>
<evidence type="ECO:0000256" key="7">
    <source>
        <dbReference type="ARBA" id="ARBA00022989"/>
    </source>
</evidence>
<evidence type="ECO:0000313" key="15">
    <source>
        <dbReference type="Proteomes" id="UP001341281"/>
    </source>
</evidence>
<dbReference type="InterPro" id="IPR017972">
    <property type="entry name" value="Cyt_P450_CS"/>
</dbReference>
<evidence type="ECO:0000256" key="9">
    <source>
        <dbReference type="ARBA" id="ARBA00023004"/>
    </source>
</evidence>
<keyword evidence="7" id="KW-1133">Transmembrane helix</keyword>
<evidence type="ECO:0000256" key="6">
    <source>
        <dbReference type="ARBA" id="ARBA00022723"/>
    </source>
</evidence>
<keyword evidence="15" id="KW-1185">Reference proteome</keyword>
<dbReference type="Proteomes" id="UP001341281">
    <property type="component" value="Chromosome 04"/>
</dbReference>
<evidence type="ECO:0000313" key="14">
    <source>
        <dbReference type="EMBL" id="WVZ67345.1"/>
    </source>
</evidence>
<evidence type="ECO:0000256" key="11">
    <source>
        <dbReference type="ARBA" id="ARBA00023136"/>
    </source>
</evidence>
<accession>A0AAQ3WN41</accession>
<dbReference type="PROSITE" id="PS00086">
    <property type="entry name" value="CYTOCHROME_P450"/>
    <property type="match status" value="1"/>
</dbReference>
<comment type="cofactor">
    <cofactor evidence="1 12">
        <name>heme</name>
        <dbReference type="ChEBI" id="CHEBI:30413"/>
    </cofactor>
</comment>
<dbReference type="PRINTS" id="PR00385">
    <property type="entry name" value="P450"/>
</dbReference>
<organism evidence="14 15">
    <name type="scientific">Paspalum notatum var. saurae</name>
    <dbReference type="NCBI Taxonomy" id="547442"/>
    <lineage>
        <taxon>Eukaryota</taxon>
        <taxon>Viridiplantae</taxon>
        <taxon>Streptophyta</taxon>
        <taxon>Embryophyta</taxon>
        <taxon>Tracheophyta</taxon>
        <taxon>Spermatophyta</taxon>
        <taxon>Magnoliopsida</taxon>
        <taxon>Liliopsida</taxon>
        <taxon>Poales</taxon>
        <taxon>Poaceae</taxon>
        <taxon>PACMAD clade</taxon>
        <taxon>Panicoideae</taxon>
        <taxon>Andropogonodae</taxon>
        <taxon>Paspaleae</taxon>
        <taxon>Paspalinae</taxon>
        <taxon>Paspalum</taxon>
    </lineage>
</organism>
<reference evidence="14 15" key="1">
    <citation type="submission" date="2024-02" db="EMBL/GenBank/DDBJ databases">
        <title>High-quality chromosome-scale genome assembly of Pensacola bahiagrass (Paspalum notatum Flugge var. saurae).</title>
        <authorList>
            <person name="Vega J.M."/>
            <person name="Podio M."/>
            <person name="Orjuela J."/>
            <person name="Siena L.A."/>
            <person name="Pessino S.C."/>
            <person name="Combes M.C."/>
            <person name="Mariac C."/>
            <person name="Albertini E."/>
            <person name="Pupilli F."/>
            <person name="Ortiz J.P.A."/>
            <person name="Leblanc O."/>
        </authorList>
    </citation>
    <scope>NUCLEOTIDE SEQUENCE [LARGE SCALE GENOMIC DNA]</scope>
    <source>
        <strain evidence="14">R1</strain>
        <tissue evidence="14">Leaf</tissue>
    </source>
</reference>